<dbReference type="RefSeq" id="WP_190407547.1">
    <property type="nucleotide sequence ID" value="NZ_JACJRF010000020.1"/>
</dbReference>
<dbReference type="InterPro" id="IPR001119">
    <property type="entry name" value="SLH_dom"/>
</dbReference>
<dbReference type="PANTHER" id="PTHR10900:SF77">
    <property type="entry name" value="FI19380P1"/>
    <property type="match status" value="1"/>
</dbReference>
<accession>A0ABR8CPZ2</accession>
<evidence type="ECO:0000259" key="1">
    <source>
        <dbReference type="PROSITE" id="PS50213"/>
    </source>
</evidence>
<organism evidence="3 4">
    <name type="scientific">Anabaena subtropica FACHB-260</name>
    <dbReference type="NCBI Taxonomy" id="2692884"/>
    <lineage>
        <taxon>Bacteria</taxon>
        <taxon>Bacillati</taxon>
        <taxon>Cyanobacteriota</taxon>
        <taxon>Cyanophyceae</taxon>
        <taxon>Nostocales</taxon>
        <taxon>Nostocaceae</taxon>
        <taxon>Anabaena</taxon>
    </lineage>
</organism>
<comment type="caution">
    <text evidence="3">The sequence shown here is derived from an EMBL/GenBank/DDBJ whole genome shotgun (WGS) entry which is preliminary data.</text>
</comment>
<feature type="domain" description="SLH" evidence="2">
    <location>
        <begin position="170"/>
        <end position="234"/>
    </location>
</feature>
<keyword evidence="4" id="KW-1185">Reference proteome</keyword>
<reference evidence="3 4" key="1">
    <citation type="journal article" date="2020" name="ISME J.">
        <title>Comparative genomics reveals insights into cyanobacterial evolution and habitat adaptation.</title>
        <authorList>
            <person name="Chen M.Y."/>
            <person name="Teng W.K."/>
            <person name="Zhao L."/>
            <person name="Hu C.X."/>
            <person name="Zhou Y.K."/>
            <person name="Han B.P."/>
            <person name="Song L.R."/>
            <person name="Shu W.S."/>
        </authorList>
    </citation>
    <scope>NUCLEOTIDE SEQUENCE [LARGE SCALE GENOMIC DNA]</scope>
    <source>
        <strain evidence="3 4">FACHB-260</strain>
    </source>
</reference>
<dbReference type="PROSITE" id="PS50213">
    <property type="entry name" value="FAS1"/>
    <property type="match status" value="1"/>
</dbReference>
<dbReference type="PANTHER" id="PTHR10900">
    <property type="entry name" value="PERIOSTIN-RELATED"/>
    <property type="match status" value="1"/>
</dbReference>
<feature type="domain" description="SLH" evidence="2">
    <location>
        <begin position="106"/>
        <end position="167"/>
    </location>
</feature>
<feature type="domain" description="FAS1" evidence="1">
    <location>
        <begin position="256"/>
        <end position="389"/>
    </location>
</feature>
<dbReference type="Proteomes" id="UP000607281">
    <property type="component" value="Unassembled WGS sequence"/>
</dbReference>
<sequence length="552" mass="57448">MFSSVRRSLAHTTLLALGMTAITINPLIVSIPASAQTITQSNTSNFSDVSANYWAQPFIQALAERNIVAGFPDGTFRPNQAVSRAEFATLIQRAFNQQPVRQLGASGFTDVPANFWASEAIREAYETGFISGYPGNVFRPNQQIPRVQAIVALSNGLNLTATGTASGVINDLYADASAIPDYAVSGVAAATQNNIVVNYPNLRQLNPTTSLTRAEAAALLYQALVRQGQVQPLTSNVTAANYIVGGTGTTTGGTQGGNIVALAASSNSFSTLTSLLRTAGLTDVLEQPGPYTVFAPTNEAFAALPAGTLEQLQQPQNRELLRRILQYHVVPGQLTANQLSSGQLTTAGDASVNVRVDTANNQIAVNEARVVQANIQASNGVIHAINEVLIPPNLTGQQPQETPQAQAPGAVTPGRATRGGSSYIGVAGNVGLAGDSAVSRSNFAVISKVGLTNNLSVRPSAVFGNNTTVLVPLTLDFNPREVEPGVVQSFPVSPYVGAGVAIDTGRGSRTGLLLTGGVDVPLGDRFTATGTVNAAFVGQTDVGLLFGVGYNF</sequence>
<evidence type="ECO:0000259" key="2">
    <source>
        <dbReference type="PROSITE" id="PS51272"/>
    </source>
</evidence>
<evidence type="ECO:0000313" key="4">
    <source>
        <dbReference type="Proteomes" id="UP000607281"/>
    </source>
</evidence>
<dbReference type="SMART" id="SM00554">
    <property type="entry name" value="FAS1"/>
    <property type="match status" value="1"/>
</dbReference>
<dbReference type="Gene3D" id="2.30.180.10">
    <property type="entry name" value="FAS1 domain"/>
    <property type="match status" value="1"/>
</dbReference>
<dbReference type="SUPFAM" id="SSF82153">
    <property type="entry name" value="FAS1 domain"/>
    <property type="match status" value="1"/>
</dbReference>
<dbReference type="EMBL" id="JACJRF010000020">
    <property type="protein sequence ID" value="MBD2345099.1"/>
    <property type="molecule type" value="Genomic_DNA"/>
</dbReference>
<dbReference type="Pfam" id="PF02469">
    <property type="entry name" value="Fasciclin"/>
    <property type="match status" value="1"/>
</dbReference>
<protein>
    <submittedName>
        <fullName evidence="3">S-layer homology domain-containing protein</fullName>
    </submittedName>
</protein>
<dbReference type="Pfam" id="PF00395">
    <property type="entry name" value="SLH"/>
    <property type="match status" value="3"/>
</dbReference>
<proteinExistence type="predicted"/>
<feature type="domain" description="SLH" evidence="2">
    <location>
        <begin position="42"/>
        <end position="105"/>
    </location>
</feature>
<gene>
    <name evidence="3" type="ORF">H6G18_13205</name>
</gene>
<dbReference type="PROSITE" id="PS51272">
    <property type="entry name" value="SLH"/>
    <property type="match status" value="3"/>
</dbReference>
<dbReference type="InterPro" id="IPR050904">
    <property type="entry name" value="Adhesion/Biosynth-related"/>
</dbReference>
<dbReference type="InterPro" id="IPR000782">
    <property type="entry name" value="FAS1_domain"/>
</dbReference>
<dbReference type="InterPro" id="IPR036378">
    <property type="entry name" value="FAS1_dom_sf"/>
</dbReference>
<evidence type="ECO:0000313" key="3">
    <source>
        <dbReference type="EMBL" id="MBD2345099.1"/>
    </source>
</evidence>
<name>A0ABR8CPZ2_9NOST</name>